<evidence type="ECO:0000256" key="1">
    <source>
        <dbReference type="SAM" id="Phobius"/>
    </source>
</evidence>
<comment type="caution">
    <text evidence="2">The sequence shown here is derived from an EMBL/GenBank/DDBJ whole genome shotgun (WGS) entry which is preliminary data.</text>
</comment>
<proteinExistence type="predicted"/>
<accession>A0ABV4H070</accession>
<dbReference type="RefSeq" id="WP_370440960.1">
    <property type="nucleotide sequence ID" value="NZ_JBGFTU010000007.1"/>
</dbReference>
<feature type="transmembrane region" description="Helical" evidence="1">
    <location>
        <begin position="21"/>
        <end position="38"/>
    </location>
</feature>
<gene>
    <name evidence="2" type="ORF">AB2L27_08095</name>
</gene>
<organism evidence="2 3">
    <name type="scientific">Kineococcus halophytocola</name>
    <dbReference type="NCBI Taxonomy" id="3234027"/>
    <lineage>
        <taxon>Bacteria</taxon>
        <taxon>Bacillati</taxon>
        <taxon>Actinomycetota</taxon>
        <taxon>Actinomycetes</taxon>
        <taxon>Kineosporiales</taxon>
        <taxon>Kineosporiaceae</taxon>
        <taxon>Kineococcus</taxon>
    </lineage>
</organism>
<evidence type="ECO:0000313" key="3">
    <source>
        <dbReference type="Proteomes" id="UP001565927"/>
    </source>
</evidence>
<evidence type="ECO:0000313" key="2">
    <source>
        <dbReference type="EMBL" id="MEZ0164724.1"/>
    </source>
</evidence>
<name>A0ABV4H070_9ACTN</name>
<keyword evidence="1" id="KW-1133">Transmembrane helix</keyword>
<feature type="transmembrane region" description="Helical" evidence="1">
    <location>
        <begin position="68"/>
        <end position="89"/>
    </location>
</feature>
<keyword evidence="3" id="KW-1185">Reference proteome</keyword>
<sequence>MSTERAQQASTAEQERVGFKTCVGVVIMFLTVVLFVTASTTRDVVTGCILFLVGAQLVLPGGKQGRALRVASAVLAVAAVALVVVDIAVL</sequence>
<reference evidence="2 3" key="1">
    <citation type="submission" date="2024-07" db="EMBL/GenBank/DDBJ databases">
        <authorList>
            <person name="Thanompreechachai J."/>
            <person name="Duangmal K."/>
        </authorList>
    </citation>
    <scope>NUCLEOTIDE SEQUENCE [LARGE SCALE GENOMIC DNA]</scope>
    <source>
        <strain evidence="2 3">LSe6-4</strain>
    </source>
</reference>
<feature type="transmembrane region" description="Helical" evidence="1">
    <location>
        <begin position="44"/>
        <end position="61"/>
    </location>
</feature>
<keyword evidence="1" id="KW-0812">Transmembrane</keyword>
<keyword evidence="1" id="KW-0472">Membrane</keyword>
<dbReference type="Proteomes" id="UP001565927">
    <property type="component" value="Unassembled WGS sequence"/>
</dbReference>
<dbReference type="EMBL" id="JBGFTU010000007">
    <property type="protein sequence ID" value="MEZ0164724.1"/>
    <property type="molecule type" value="Genomic_DNA"/>
</dbReference>
<protein>
    <submittedName>
        <fullName evidence="2">Uncharacterized protein</fullName>
    </submittedName>
</protein>